<evidence type="ECO:0000256" key="2">
    <source>
        <dbReference type="SAM" id="Phobius"/>
    </source>
</evidence>
<dbReference type="SUPFAM" id="SSF110997">
    <property type="entry name" value="Sporulation related repeat"/>
    <property type="match status" value="1"/>
</dbReference>
<feature type="domain" description="SPOR" evidence="3">
    <location>
        <begin position="163"/>
        <end position="237"/>
    </location>
</feature>
<keyword evidence="2" id="KW-0812">Transmembrane</keyword>
<dbReference type="PROSITE" id="PS51724">
    <property type="entry name" value="SPOR"/>
    <property type="match status" value="1"/>
</dbReference>
<dbReference type="InterPro" id="IPR036680">
    <property type="entry name" value="SPOR-like_sf"/>
</dbReference>
<dbReference type="RefSeq" id="WP_345926647.1">
    <property type="nucleotide sequence ID" value="NZ_JBDIVF010000003.1"/>
</dbReference>
<organism evidence="4 5">
    <name type="scientific">Uliginosibacterium paludis</name>
    <dbReference type="NCBI Taxonomy" id="1615952"/>
    <lineage>
        <taxon>Bacteria</taxon>
        <taxon>Pseudomonadati</taxon>
        <taxon>Pseudomonadota</taxon>
        <taxon>Betaproteobacteria</taxon>
        <taxon>Rhodocyclales</taxon>
        <taxon>Zoogloeaceae</taxon>
        <taxon>Uliginosibacterium</taxon>
    </lineage>
</organism>
<evidence type="ECO:0000313" key="4">
    <source>
        <dbReference type="EMBL" id="MET1488488.1"/>
    </source>
</evidence>
<reference evidence="4 5" key="1">
    <citation type="submission" date="2024-07" db="EMBL/GenBank/DDBJ databases">
        <title>Uliginosibacterium paludis KCTC:42655.</title>
        <authorList>
            <person name="Kim M.K."/>
        </authorList>
    </citation>
    <scope>NUCLEOTIDE SEQUENCE [LARGE SCALE GENOMIC DNA]</scope>
    <source>
        <strain evidence="4 5">KCTC 42655</strain>
    </source>
</reference>
<gene>
    <name evidence="4" type="ORF">ABVT11_01515</name>
</gene>
<comment type="caution">
    <text evidence="4">The sequence shown here is derived from an EMBL/GenBank/DDBJ whole genome shotgun (WGS) entry which is preliminary data.</text>
</comment>
<keyword evidence="5" id="KW-1185">Reference proteome</keyword>
<dbReference type="EMBL" id="JBEWLZ010000001">
    <property type="protein sequence ID" value="MET1488488.1"/>
    <property type="molecule type" value="Genomic_DNA"/>
</dbReference>
<name>A0ABV2CKS3_9RHOO</name>
<dbReference type="InterPro" id="IPR007730">
    <property type="entry name" value="SPOR-like_dom"/>
</dbReference>
<evidence type="ECO:0000313" key="5">
    <source>
        <dbReference type="Proteomes" id="UP001548590"/>
    </source>
</evidence>
<feature type="compositionally biased region" description="Low complexity" evidence="1">
    <location>
        <begin position="114"/>
        <end position="137"/>
    </location>
</feature>
<dbReference type="Pfam" id="PF05036">
    <property type="entry name" value="SPOR"/>
    <property type="match status" value="1"/>
</dbReference>
<sequence>MPENDVQTDLKKRARRRLVGAIALALIAAIVLPMVMDSEPRSGSNELSIRIPSQEGGNTAANLIKGNAPAPEAPGMPADSAASQQLPVPVEVPPDEPVPDPESSARPVVPPPSAVVASSAASKSASSRQASSRAASSRHVDEAQRAREILEGRSGAASASSSRASVGKVHVQVGIYKDEANARETVARAAAAGVSLRTEKAGDKTRVISAALDDRAAAEKLIDKLKKAGLNGFVTAK</sequence>
<keyword evidence="2" id="KW-0472">Membrane</keyword>
<evidence type="ECO:0000259" key="3">
    <source>
        <dbReference type="PROSITE" id="PS51724"/>
    </source>
</evidence>
<accession>A0ABV2CKS3</accession>
<keyword evidence="2" id="KW-1133">Transmembrane helix</keyword>
<feature type="region of interest" description="Disordered" evidence="1">
    <location>
        <begin position="38"/>
        <end position="168"/>
    </location>
</feature>
<feature type="compositionally biased region" description="Low complexity" evidence="1">
    <location>
        <begin position="152"/>
        <end position="165"/>
    </location>
</feature>
<proteinExistence type="predicted"/>
<evidence type="ECO:0000256" key="1">
    <source>
        <dbReference type="SAM" id="MobiDB-lite"/>
    </source>
</evidence>
<dbReference type="Gene3D" id="3.30.70.1070">
    <property type="entry name" value="Sporulation related repeat"/>
    <property type="match status" value="1"/>
</dbReference>
<feature type="transmembrane region" description="Helical" evidence="2">
    <location>
        <begin position="18"/>
        <end position="36"/>
    </location>
</feature>
<feature type="compositionally biased region" description="Basic and acidic residues" evidence="1">
    <location>
        <begin position="138"/>
        <end position="151"/>
    </location>
</feature>
<dbReference type="Proteomes" id="UP001548590">
    <property type="component" value="Unassembled WGS sequence"/>
</dbReference>
<protein>
    <submittedName>
        <fullName evidence="4">SPOR domain-containing protein</fullName>
    </submittedName>
</protein>